<dbReference type="GO" id="GO:0032259">
    <property type="term" value="P:methylation"/>
    <property type="evidence" value="ECO:0007669"/>
    <property type="project" value="UniProtKB-KW"/>
</dbReference>
<name>A0A9P6AWX3_9AGAM</name>
<gene>
    <name evidence="6" type="ORF">BS47DRAFT_1362454</name>
</gene>
<evidence type="ECO:0000256" key="4">
    <source>
        <dbReference type="ARBA" id="ARBA00022747"/>
    </source>
</evidence>
<keyword evidence="3" id="KW-0949">S-adenosyl-L-methionine</keyword>
<protein>
    <submittedName>
        <fullName evidence="6">Uncharacterized protein</fullName>
    </submittedName>
</protein>
<dbReference type="GO" id="GO:0003677">
    <property type="term" value="F:DNA binding"/>
    <property type="evidence" value="ECO:0007669"/>
    <property type="project" value="InterPro"/>
</dbReference>
<keyword evidence="1" id="KW-0489">Methyltransferase</keyword>
<feature type="compositionally biased region" description="Basic and acidic residues" evidence="5">
    <location>
        <begin position="66"/>
        <end position="76"/>
    </location>
</feature>
<reference evidence="6" key="1">
    <citation type="journal article" date="2020" name="Nat. Commun.">
        <title>Large-scale genome sequencing of mycorrhizal fungi provides insights into the early evolution of symbiotic traits.</title>
        <authorList>
            <person name="Miyauchi S."/>
            <person name="Kiss E."/>
            <person name="Kuo A."/>
            <person name="Drula E."/>
            <person name="Kohler A."/>
            <person name="Sanchez-Garcia M."/>
            <person name="Morin E."/>
            <person name="Andreopoulos B."/>
            <person name="Barry K.W."/>
            <person name="Bonito G."/>
            <person name="Buee M."/>
            <person name="Carver A."/>
            <person name="Chen C."/>
            <person name="Cichocki N."/>
            <person name="Clum A."/>
            <person name="Culley D."/>
            <person name="Crous P.W."/>
            <person name="Fauchery L."/>
            <person name="Girlanda M."/>
            <person name="Hayes R.D."/>
            <person name="Keri Z."/>
            <person name="LaButti K."/>
            <person name="Lipzen A."/>
            <person name="Lombard V."/>
            <person name="Magnuson J."/>
            <person name="Maillard F."/>
            <person name="Murat C."/>
            <person name="Nolan M."/>
            <person name="Ohm R.A."/>
            <person name="Pangilinan J."/>
            <person name="Pereira M.F."/>
            <person name="Perotto S."/>
            <person name="Peter M."/>
            <person name="Pfister S."/>
            <person name="Riley R."/>
            <person name="Sitrit Y."/>
            <person name="Stielow J.B."/>
            <person name="Szollosi G."/>
            <person name="Zifcakova L."/>
            <person name="Stursova M."/>
            <person name="Spatafora J.W."/>
            <person name="Tedersoo L."/>
            <person name="Vaario L.M."/>
            <person name="Yamada A."/>
            <person name="Yan M."/>
            <person name="Wang P."/>
            <person name="Xu J."/>
            <person name="Bruns T."/>
            <person name="Baldrian P."/>
            <person name="Vilgalys R."/>
            <person name="Dunand C."/>
            <person name="Henrissat B."/>
            <person name="Grigoriev I.V."/>
            <person name="Hibbett D."/>
            <person name="Nagy L.G."/>
            <person name="Martin F.M."/>
        </authorList>
    </citation>
    <scope>NUCLEOTIDE SEQUENCE</scope>
    <source>
        <strain evidence="6">UP504</strain>
    </source>
</reference>
<evidence type="ECO:0000256" key="5">
    <source>
        <dbReference type="SAM" id="MobiDB-lite"/>
    </source>
</evidence>
<evidence type="ECO:0000256" key="2">
    <source>
        <dbReference type="ARBA" id="ARBA00022679"/>
    </source>
</evidence>
<dbReference type="EMBL" id="MU128972">
    <property type="protein sequence ID" value="KAF9513476.1"/>
    <property type="molecule type" value="Genomic_DNA"/>
</dbReference>
<dbReference type="InterPro" id="IPR017985">
    <property type="entry name" value="MeTrfase_CN4_CS"/>
</dbReference>
<feature type="compositionally biased region" description="Polar residues" evidence="5">
    <location>
        <begin position="8"/>
        <end position="47"/>
    </location>
</feature>
<keyword evidence="4" id="KW-0680">Restriction system</keyword>
<dbReference type="GO" id="GO:0015667">
    <property type="term" value="F:site-specific DNA-methyltransferase (cytosine-N4-specific) activity"/>
    <property type="evidence" value="ECO:0007669"/>
    <property type="project" value="InterPro"/>
</dbReference>
<evidence type="ECO:0000256" key="3">
    <source>
        <dbReference type="ARBA" id="ARBA00022691"/>
    </source>
</evidence>
<evidence type="ECO:0000313" key="7">
    <source>
        <dbReference type="Proteomes" id="UP000886523"/>
    </source>
</evidence>
<dbReference type="PROSITE" id="PS00093">
    <property type="entry name" value="N4_MTASE"/>
    <property type="match status" value="1"/>
</dbReference>
<evidence type="ECO:0000313" key="6">
    <source>
        <dbReference type="EMBL" id="KAF9513476.1"/>
    </source>
</evidence>
<organism evidence="6 7">
    <name type="scientific">Hydnum rufescens UP504</name>
    <dbReference type="NCBI Taxonomy" id="1448309"/>
    <lineage>
        <taxon>Eukaryota</taxon>
        <taxon>Fungi</taxon>
        <taxon>Dikarya</taxon>
        <taxon>Basidiomycota</taxon>
        <taxon>Agaricomycotina</taxon>
        <taxon>Agaricomycetes</taxon>
        <taxon>Cantharellales</taxon>
        <taxon>Hydnaceae</taxon>
        <taxon>Hydnum</taxon>
    </lineage>
</organism>
<accession>A0A9P6AWX3</accession>
<comment type="caution">
    <text evidence="6">The sequence shown here is derived from an EMBL/GenBank/DDBJ whole genome shotgun (WGS) entry which is preliminary data.</text>
</comment>
<keyword evidence="2" id="KW-0808">Transferase</keyword>
<sequence>MPHEEMNHTPTSAGCLNPQPHQANTREQQQTCQTKPARVQTPNMTTKPHTEYELHDCSTNQGPHPPKWEQRSEPRPTNKTPTQVMTSPPYRTKYATRVQREYHTPTSAGMWY</sequence>
<dbReference type="GO" id="GO:0009307">
    <property type="term" value="P:DNA restriction-modification system"/>
    <property type="evidence" value="ECO:0007669"/>
    <property type="project" value="UniProtKB-KW"/>
</dbReference>
<keyword evidence="7" id="KW-1185">Reference proteome</keyword>
<feature type="compositionally biased region" description="Polar residues" evidence="5">
    <location>
        <begin position="77"/>
        <end position="86"/>
    </location>
</feature>
<dbReference type="AlphaFoldDB" id="A0A9P6AWX3"/>
<proteinExistence type="predicted"/>
<evidence type="ECO:0000256" key="1">
    <source>
        <dbReference type="ARBA" id="ARBA00022603"/>
    </source>
</evidence>
<dbReference type="Proteomes" id="UP000886523">
    <property type="component" value="Unassembled WGS sequence"/>
</dbReference>
<feature type="region of interest" description="Disordered" evidence="5">
    <location>
        <begin position="1"/>
        <end position="112"/>
    </location>
</feature>